<accession>A0ABS9D0I7</accession>
<dbReference type="Gene3D" id="1.25.40.10">
    <property type="entry name" value="Tetratricopeptide repeat domain"/>
    <property type="match status" value="1"/>
</dbReference>
<comment type="caution">
    <text evidence="1">The sequence shown here is derived from an EMBL/GenBank/DDBJ whole genome shotgun (WGS) entry which is preliminary data.</text>
</comment>
<dbReference type="SUPFAM" id="SSF81901">
    <property type="entry name" value="HCP-like"/>
    <property type="match status" value="1"/>
</dbReference>
<evidence type="ECO:0000313" key="2">
    <source>
        <dbReference type="Proteomes" id="UP001200557"/>
    </source>
</evidence>
<keyword evidence="2" id="KW-1185">Reference proteome</keyword>
<organism evidence="1 2">
    <name type="scientific">Octadecabacter dasysiphoniae</name>
    <dbReference type="NCBI Taxonomy" id="2909341"/>
    <lineage>
        <taxon>Bacteria</taxon>
        <taxon>Pseudomonadati</taxon>
        <taxon>Pseudomonadota</taxon>
        <taxon>Alphaproteobacteria</taxon>
        <taxon>Rhodobacterales</taxon>
        <taxon>Roseobacteraceae</taxon>
        <taxon>Octadecabacter</taxon>
    </lineage>
</organism>
<dbReference type="EMBL" id="JAKGAQ010000011">
    <property type="protein sequence ID" value="MCF2873040.1"/>
    <property type="molecule type" value="Genomic_DNA"/>
</dbReference>
<protein>
    <recommendedName>
        <fullName evidence="3">Sel1 repeat family protein</fullName>
    </recommendedName>
</protein>
<dbReference type="InterPro" id="IPR011990">
    <property type="entry name" value="TPR-like_helical_dom_sf"/>
</dbReference>
<sequence length="96" mass="10034">SDGDVNTAQTRFSTAAEAGNPVAMFSLAQLLETQETPDLVGAYAWSSLAAVRGLNEAAVYRDRLEASMTSGDVLAGQAQARAWTEAKLADMADGNP</sequence>
<dbReference type="Proteomes" id="UP001200557">
    <property type="component" value="Unassembled WGS sequence"/>
</dbReference>
<gene>
    <name evidence="1" type="ORF">L0664_18400</name>
</gene>
<evidence type="ECO:0008006" key="3">
    <source>
        <dbReference type="Google" id="ProtNLM"/>
    </source>
</evidence>
<proteinExistence type="predicted"/>
<reference evidence="1 2" key="1">
    <citation type="submission" date="2022-01" db="EMBL/GenBank/DDBJ databases">
        <title>Octadecabacter sp. nov., isolated from a marine alga.</title>
        <authorList>
            <person name="Jin M.S."/>
            <person name="Kim H.M."/>
            <person name="Han D.M."/>
            <person name="Jung J.J."/>
            <person name="Jeon C.O."/>
        </authorList>
    </citation>
    <scope>NUCLEOTIDE SEQUENCE [LARGE SCALE GENOMIC DNA]</scope>
    <source>
        <strain evidence="1 2">G9-8</strain>
    </source>
</reference>
<evidence type="ECO:0000313" key="1">
    <source>
        <dbReference type="EMBL" id="MCF2873040.1"/>
    </source>
</evidence>
<feature type="non-terminal residue" evidence="1">
    <location>
        <position position="1"/>
    </location>
</feature>
<name>A0ABS9D0I7_9RHOB</name>